<feature type="repeat" description="TPR" evidence="3">
    <location>
        <begin position="72"/>
        <end position="105"/>
    </location>
</feature>
<dbReference type="RefSeq" id="WP_164938851.1">
    <property type="nucleotide sequence ID" value="NZ_BMHC01000015.1"/>
</dbReference>
<accession>A0AA87W7Z4</accession>
<evidence type="ECO:0000313" key="5">
    <source>
        <dbReference type="Proteomes" id="UP000625079"/>
    </source>
</evidence>
<dbReference type="InterPro" id="IPR011990">
    <property type="entry name" value="TPR-like_helical_dom_sf"/>
</dbReference>
<dbReference type="PROSITE" id="PS50293">
    <property type="entry name" value="TPR_REGION"/>
    <property type="match status" value="1"/>
</dbReference>
<organism evidence="4 5">
    <name type="scientific">Bradyrhizobium guangdongense</name>
    <dbReference type="NCBI Taxonomy" id="1325090"/>
    <lineage>
        <taxon>Bacteria</taxon>
        <taxon>Pseudomonadati</taxon>
        <taxon>Pseudomonadota</taxon>
        <taxon>Alphaproteobacteria</taxon>
        <taxon>Hyphomicrobiales</taxon>
        <taxon>Nitrobacteraceae</taxon>
        <taxon>Bradyrhizobium</taxon>
    </lineage>
</organism>
<reference evidence="4" key="1">
    <citation type="journal article" date="2014" name="Int. J. Syst. Evol. Microbiol.">
        <title>Complete genome sequence of Corynebacterium casei LMG S-19264T (=DSM 44701T), isolated from a smear-ripened cheese.</title>
        <authorList>
            <consortium name="US DOE Joint Genome Institute (JGI-PGF)"/>
            <person name="Walter F."/>
            <person name="Albersmeier A."/>
            <person name="Kalinowski J."/>
            <person name="Ruckert C."/>
        </authorList>
    </citation>
    <scope>NUCLEOTIDE SEQUENCE</scope>
    <source>
        <strain evidence="4">CGMCC 1.15034</strain>
    </source>
</reference>
<dbReference type="SMART" id="SM00028">
    <property type="entry name" value="TPR"/>
    <property type="match status" value="9"/>
</dbReference>
<keyword evidence="2 3" id="KW-0802">TPR repeat</keyword>
<feature type="repeat" description="TPR" evidence="3">
    <location>
        <begin position="507"/>
        <end position="540"/>
    </location>
</feature>
<dbReference type="PROSITE" id="PS50005">
    <property type="entry name" value="TPR"/>
    <property type="match status" value="5"/>
</dbReference>
<dbReference type="Pfam" id="PF14559">
    <property type="entry name" value="TPR_19"/>
    <property type="match status" value="1"/>
</dbReference>
<dbReference type="Pfam" id="PF00515">
    <property type="entry name" value="TPR_1"/>
    <property type="match status" value="1"/>
</dbReference>
<sequence>MQQSLEAAKKGQSLFNLGRYAEALECFNAFDKLNPGVAPLYQTRGLCLQRLGRFDEAQADFERSIALYPRESETHKNLGTLHARLERMEQAFACFDRALALRPNFPAALNEKARALWSQLLLDEAFAIFHQSLAVDPGNADTIWNLALLQMLTGDFERGWRGREVRWKASSLGLAGRSFSQPLWLGEQSIEGKTILLHADEALGDSIQFARYVPMVAALGARVVLEVRPAVRSLLAGMPGVATCIDRSSTPSLAFDLHCPLGSLPLAFETRLDTIPLAESYVPPPSAARVKAWDDRLGPHTRLRVGLVWSGDPGHKNDHNRSILLRMLAPVLDCDVQFVSLQKGVRDQDRAFLSERHDIVDLTEQLTDFSETAALVSCLDLVISVDTSVVHLAGALGAPVWTLLPFNPDWRWLLNRNDSPWYQSMRLFRQPKRGDWASVVDSVRCELEGLVSAWRPGARQHQSKSATAKPQEAVLSNCLGHLFWQRKRMEEAVLHFQRALQLDPQYLEAANSCGCLLFNLGRYAEALECLDIAEKLDPNSAALYQMRGACLQEANRFEEAEADYEKSIALDSGLAETHNNLGLLHSRLGRFEQAIACFDRSLELRPDFSAVLNNKALALMNLQLLDDASATFHRSLTVEAGNAPATYNLATLQLMTGDFERGWLGREARWKLPVGLPERGFAQPLWRGDQPIEGKTLLLHSEEGLGDAIQFARYAPMAAALGARVILEVQAPIRQLLAGVSGVAHCVTRPSATSLAFDLHCPLGGLPLVFGTRLDTIPFADSYVPAATAAQVKAWDERLGPRNRLRVGLVWSGNPDHKNDHNRSVPLGTLAPLLDCDVQFVSLQKGARHQDKAFLRERPEIIDLTEQLADFSDTAALIGCLDLVISVDTSVVHLAGALGAPIWTMLPFTPDWRWQLRRDDSPWYQSMRLFRQPKRGDWVGVVDVVRRELQELASGRRNRDKANGVRVSHPTR</sequence>
<dbReference type="GO" id="GO:0016757">
    <property type="term" value="F:glycosyltransferase activity"/>
    <property type="evidence" value="ECO:0007669"/>
    <property type="project" value="InterPro"/>
</dbReference>
<comment type="caution">
    <text evidence="4">The sequence shown here is derived from an EMBL/GenBank/DDBJ whole genome shotgun (WGS) entry which is preliminary data.</text>
</comment>
<dbReference type="Proteomes" id="UP000625079">
    <property type="component" value="Unassembled WGS sequence"/>
</dbReference>
<name>A0AA87W7Z4_9BRAD</name>
<feature type="repeat" description="TPR" evidence="3">
    <location>
        <begin position="473"/>
        <end position="506"/>
    </location>
</feature>
<dbReference type="AlphaFoldDB" id="A0AA87W7Z4"/>
<dbReference type="Pfam" id="PF01075">
    <property type="entry name" value="Glyco_transf_9"/>
    <property type="match status" value="1"/>
</dbReference>
<dbReference type="SUPFAM" id="SSF53756">
    <property type="entry name" value="UDP-Glycosyltransferase/glycogen phosphorylase"/>
    <property type="match status" value="2"/>
</dbReference>
<dbReference type="InterPro" id="IPR019734">
    <property type="entry name" value="TPR_rpt"/>
</dbReference>
<dbReference type="EMBL" id="BMHC01000015">
    <property type="protein sequence ID" value="GGI29670.1"/>
    <property type="molecule type" value="Genomic_DNA"/>
</dbReference>
<evidence type="ECO:0000256" key="1">
    <source>
        <dbReference type="ARBA" id="ARBA00022737"/>
    </source>
</evidence>
<dbReference type="PANTHER" id="PTHR44943:SF4">
    <property type="entry name" value="TPR REPEAT-CONTAINING PROTEIN MJ0798"/>
    <property type="match status" value="1"/>
</dbReference>
<reference evidence="4" key="2">
    <citation type="submission" date="2022-12" db="EMBL/GenBank/DDBJ databases">
        <authorList>
            <person name="Sun Q."/>
            <person name="Zhou Y."/>
        </authorList>
    </citation>
    <scope>NUCLEOTIDE SEQUENCE</scope>
    <source>
        <strain evidence="4">CGMCC 1.15034</strain>
    </source>
</reference>
<evidence type="ECO:0000256" key="3">
    <source>
        <dbReference type="PROSITE-ProRule" id="PRU00339"/>
    </source>
</evidence>
<feature type="repeat" description="TPR" evidence="3">
    <location>
        <begin position="575"/>
        <end position="608"/>
    </location>
</feature>
<keyword evidence="1" id="KW-0677">Repeat</keyword>
<proteinExistence type="predicted"/>
<protein>
    <recommendedName>
        <fullName evidence="6">Glycosyltransferase</fullName>
    </recommendedName>
</protein>
<dbReference type="Gene3D" id="1.25.40.10">
    <property type="entry name" value="Tetratricopeptide repeat domain"/>
    <property type="match status" value="3"/>
</dbReference>
<dbReference type="Gene3D" id="3.40.50.2000">
    <property type="entry name" value="Glycogen Phosphorylase B"/>
    <property type="match status" value="2"/>
</dbReference>
<evidence type="ECO:0000256" key="2">
    <source>
        <dbReference type="ARBA" id="ARBA00022803"/>
    </source>
</evidence>
<dbReference type="SUPFAM" id="SSF48452">
    <property type="entry name" value="TPR-like"/>
    <property type="match status" value="2"/>
</dbReference>
<evidence type="ECO:0000313" key="4">
    <source>
        <dbReference type="EMBL" id="GGI29670.1"/>
    </source>
</evidence>
<feature type="repeat" description="TPR" evidence="3">
    <location>
        <begin position="38"/>
        <end position="71"/>
    </location>
</feature>
<dbReference type="Pfam" id="PF13424">
    <property type="entry name" value="TPR_12"/>
    <property type="match status" value="1"/>
</dbReference>
<dbReference type="InterPro" id="IPR051685">
    <property type="entry name" value="Ycf3/AcsC/BcsC/TPR_MFPF"/>
</dbReference>
<evidence type="ECO:0008006" key="6">
    <source>
        <dbReference type="Google" id="ProtNLM"/>
    </source>
</evidence>
<dbReference type="InterPro" id="IPR002201">
    <property type="entry name" value="Glyco_trans_9"/>
</dbReference>
<dbReference type="Pfam" id="PF13181">
    <property type="entry name" value="TPR_8"/>
    <property type="match status" value="1"/>
</dbReference>
<gene>
    <name evidence="4" type="ORF">GCM10010987_55630</name>
</gene>
<dbReference type="PANTHER" id="PTHR44943">
    <property type="entry name" value="CELLULOSE SYNTHASE OPERON PROTEIN C"/>
    <property type="match status" value="1"/>
</dbReference>